<dbReference type="InterPro" id="IPR007867">
    <property type="entry name" value="GMC_OxRtase_C"/>
</dbReference>
<protein>
    <submittedName>
        <fullName evidence="8">GMC oxidoreductase</fullName>
    </submittedName>
</protein>
<dbReference type="Pfam" id="PF05199">
    <property type="entry name" value="GMC_oxred_C"/>
    <property type="match status" value="1"/>
</dbReference>
<sequence length="484" mass="50782">MPLQHVEVHRDLADGTTLRADVAIVGSGAGGAAVAGELSRAGLTSVVIEPGDLPHDRGLGTHLRNAHPPEADLRAEFGPRVLEGLVPYQNAERTLPDLRGQRFVHAIGGMMSFWSHVCAEPDYATEAEPDIPQAEMRSLWAEAAELLWANREVGAAGVRQRRLMAALRGLLPGLPADRGVQPLPIGLRHDPTGQAEYAGADALLSGLDTARPARITLVAGYAAQRIELAGSRASAVVAAAVNGPARLRIEADAVVTAAGALGSPMILRNSGIRLPALGRYLTDHTMVSSRIRLGRHVLAGADERDASFGVWIPSSAARLAHTQVVPPWTEVAGFDPGVPARETADIGQFVGVDPDPDNRLVFDDDRHDAWGLPVTTARFALGAADRERLHATVADHARVADSIRDTSVGLSISVAPPGGSLHLMGSTRLGSPETGVADSRGKVWGTDNLYVAGNGVVSTRTTSNPTVNVVAIALRTARAIAGTD</sequence>
<dbReference type="SUPFAM" id="SSF54373">
    <property type="entry name" value="FAD-linked reductases, C-terminal domain"/>
    <property type="match status" value="1"/>
</dbReference>
<evidence type="ECO:0000313" key="9">
    <source>
        <dbReference type="Proteomes" id="UP001183410"/>
    </source>
</evidence>
<dbReference type="Gene3D" id="3.50.50.60">
    <property type="entry name" value="FAD/NAD(P)-binding domain"/>
    <property type="match status" value="2"/>
</dbReference>
<keyword evidence="5" id="KW-0560">Oxidoreductase</keyword>
<dbReference type="RefSeq" id="WP_311667582.1">
    <property type="nucleotide sequence ID" value="NZ_JAVREO010000007.1"/>
</dbReference>
<name>A0ABU2JRB7_9ACTN</name>
<dbReference type="InterPro" id="IPR000172">
    <property type="entry name" value="GMC_OxRdtase_N"/>
</dbReference>
<dbReference type="InterPro" id="IPR036188">
    <property type="entry name" value="FAD/NAD-bd_sf"/>
</dbReference>
<keyword evidence="3" id="KW-0285">Flavoprotein</keyword>
<evidence type="ECO:0000256" key="5">
    <source>
        <dbReference type="ARBA" id="ARBA00023002"/>
    </source>
</evidence>
<evidence type="ECO:0000256" key="3">
    <source>
        <dbReference type="ARBA" id="ARBA00022630"/>
    </source>
</evidence>
<feature type="domain" description="Glucose-methanol-choline oxidoreductase N-terminal" evidence="6">
    <location>
        <begin position="215"/>
        <end position="285"/>
    </location>
</feature>
<feature type="domain" description="Glucose-methanol-choline oxidoreductase C-terminal" evidence="7">
    <location>
        <begin position="355"/>
        <end position="473"/>
    </location>
</feature>
<comment type="caution">
    <text evidence="8">The sequence shown here is derived from an EMBL/GenBank/DDBJ whole genome shotgun (WGS) entry which is preliminary data.</text>
</comment>
<comment type="cofactor">
    <cofactor evidence="1">
        <name>FAD</name>
        <dbReference type="ChEBI" id="CHEBI:57692"/>
    </cofactor>
</comment>
<reference evidence="9" key="1">
    <citation type="submission" date="2023-07" db="EMBL/GenBank/DDBJ databases">
        <title>30 novel species of actinomycetes from the DSMZ collection.</title>
        <authorList>
            <person name="Nouioui I."/>
        </authorList>
    </citation>
    <scope>NUCLEOTIDE SEQUENCE [LARGE SCALE GENOMIC DNA]</scope>
    <source>
        <strain evidence="9">DSM 44915</strain>
    </source>
</reference>
<dbReference type="InterPro" id="IPR051473">
    <property type="entry name" value="P2Ox-like"/>
</dbReference>
<dbReference type="PANTHER" id="PTHR42784:SF1">
    <property type="entry name" value="PYRANOSE 2-OXIDASE"/>
    <property type="match status" value="1"/>
</dbReference>
<dbReference type="PANTHER" id="PTHR42784">
    <property type="entry name" value="PYRANOSE 2-OXIDASE"/>
    <property type="match status" value="1"/>
</dbReference>
<dbReference type="Pfam" id="PF00732">
    <property type="entry name" value="GMC_oxred_N"/>
    <property type="match status" value="1"/>
</dbReference>
<dbReference type="SUPFAM" id="SSF51905">
    <property type="entry name" value="FAD/NAD(P)-binding domain"/>
    <property type="match status" value="1"/>
</dbReference>
<evidence type="ECO:0000313" key="8">
    <source>
        <dbReference type="EMBL" id="MDT0267520.1"/>
    </source>
</evidence>
<evidence type="ECO:0000256" key="2">
    <source>
        <dbReference type="ARBA" id="ARBA00010790"/>
    </source>
</evidence>
<dbReference type="Proteomes" id="UP001183410">
    <property type="component" value="Unassembled WGS sequence"/>
</dbReference>
<gene>
    <name evidence="8" type="ORF">RM844_14615</name>
</gene>
<organism evidence="8 9">
    <name type="scientific">Streptomyces chisholmiae</name>
    <dbReference type="NCBI Taxonomy" id="3075540"/>
    <lineage>
        <taxon>Bacteria</taxon>
        <taxon>Bacillati</taxon>
        <taxon>Actinomycetota</taxon>
        <taxon>Actinomycetes</taxon>
        <taxon>Kitasatosporales</taxon>
        <taxon>Streptomycetaceae</taxon>
        <taxon>Streptomyces</taxon>
    </lineage>
</organism>
<evidence type="ECO:0000259" key="7">
    <source>
        <dbReference type="Pfam" id="PF05199"/>
    </source>
</evidence>
<proteinExistence type="inferred from homology"/>
<evidence type="ECO:0000259" key="6">
    <source>
        <dbReference type="Pfam" id="PF00732"/>
    </source>
</evidence>
<evidence type="ECO:0000256" key="1">
    <source>
        <dbReference type="ARBA" id="ARBA00001974"/>
    </source>
</evidence>
<keyword evidence="9" id="KW-1185">Reference proteome</keyword>
<evidence type="ECO:0000256" key="4">
    <source>
        <dbReference type="ARBA" id="ARBA00022827"/>
    </source>
</evidence>
<dbReference type="Pfam" id="PF13450">
    <property type="entry name" value="NAD_binding_8"/>
    <property type="match status" value="1"/>
</dbReference>
<accession>A0ABU2JRB7</accession>
<dbReference type="EMBL" id="JAVREO010000007">
    <property type="protein sequence ID" value="MDT0267520.1"/>
    <property type="molecule type" value="Genomic_DNA"/>
</dbReference>
<comment type="similarity">
    <text evidence="2">Belongs to the GMC oxidoreductase family.</text>
</comment>
<keyword evidence="4" id="KW-0274">FAD</keyword>